<comment type="caution">
    <text evidence="4">The sequence shown here is derived from an EMBL/GenBank/DDBJ whole genome shotgun (WGS) entry which is preliminary data.</text>
</comment>
<evidence type="ECO:0000313" key="5">
    <source>
        <dbReference type="Proteomes" id="UP000241769"/>
    </source>
</evidence>
<feature type="domain" description="FUZ/MON1/HPS1 first Longin" evidence="2">
    <location>
        <begin position="3"/>
        <end position="124"/>
    </location>
</feature>
<dbReference type="InterPro" id="IPR043971">
    <property type="entry name" value="FUZ/MON1/HPS1_longin_2"/>
</dbReference>
<dbReference type="Pfam" id="PF19037">
    <property type="entry name" value="Fuz_longin_2"/>
    <property type="match status" value="1"/>
</dbReference>
<dbReference type="Pfam" id="PF19036">
    <property type="entry name" value="Fuz_longin_1"/>
    <property type="match status" value="1"/>
</dbReference>
<dbReference type="STRING" id="1890364.A0A2P6N7N8"/>
<protein>
    <recommendedName>
        <fullName evidence="6">FUZ/MON1/HPS1 first Longin domain-containing protein</fullName>
    </recommendedName>
</protein>
<dbReference type="PANTHER" id="PTHR13559">
    <property type="entry name" value="INTRACELLULAR TRAFFIC PROTEIN-RELATED"/>
    <property type="match status" value="1"/>
</dbReference>
<evidence type="ECO:0008006" key="6">
    <source>
        <dbReference type="Google" id="ProtNLM"/>
    </source>
</evidence>
<dbReference type="OrthoDB" id="74835at2759"/>
<dbReference type="InterPro" id="IPR026069">
    <property type="entry name" value="Fuzzy"/>
</dbReference>
<name>A0A2P6N7N8_9EUKA</name>
<feature type="region of interest" description="Disordered" evidence="1">
    <location>
        <begin position="328"/>
        <end position="347"/>
    </location>
</feature>
<proteinExistence type="predicted"/>
<accession>A0A2P6N7N8</accession>
<gene>
    <name evidence="4" type="ORF">PROFUN_05944</name>
</gene>
<dbReference type="PANTHER" id="PTHR13559:SF1">
    <property type="entry name" value="PROTEIN FUZZY HOMOLOG"/>
    <property type="match status" value="1"/>
</dbReference>
<sequence length="347" mass="38664">MLLCVYNDVGLPIMVRSTGSIKQPALAMQGLLYALQTSAQKSVASIRYIDTDSYKMVYKECFDSMLAVLISDQNDVTPTAMLRLLEYLFDAFVLTLGIQTMKQSASRDKLSKQLKTSVHILDEIMMQDNRQIPALEAVPAVLLHNDQSSSISGALTAFRDSLNTKEALGVCVFVGKEVLAATSPWWNRLTTREINLISLRVSSMAPATCRDIPVYLPYFSPNSSTKPGTIPLRMLTFQLTKDLEIVIVCGRDVSMQRVEEELIKNKFKSLLTWMEVYSAGEAAQPEIDDGILGFILVKNGRYCSCFYDKGNLSLPVQRTLLFSFMETSTSTPSFSSNEKFHNLPSSP</sequence>
<dbReference type="InParanoid" id="A0A2P6N7N8"/>
<reference evidence="4 5" key="1">
    <citation type="journal article" date="2018" name="Genome Biol. Evol.">
        <title>Multiple Roots of Fruiting Body Formation in Amoebozoa.</title>
        <authorList>
            <person name="Hillmann F."/>
            <person name="Forbes G."/>
            <person name="Novohradska S."/>
            <person name="Ferling I."/>
            <person name="Riege K."/>
            <person name="Groth M."/>
            <person name="Westermann M."/>
            <person name="Marz M."/>
            <person name="Spaller T."/>
            <person name="Winckler T."/>
            <person name="Schaap P."/>
            <person name="Glockner G."/>
        </authorList>
    </citation>
    <scope>NUCLEOTIDE SEQUENCE [LARGE SCALE GENOMIC DNA]</scope>
    <source>
        <strain evidence="4 5">Jena</strain>
    </source>
</reference>
<dbReference type="GO" id="GO:0016192">
    <property type="term" value="P:vesicle-mediated transport"/>
    <property type="evidence" value="ECO:0007669"/>
    <property type="project" value="InterPro"/>
</dbReference>
<evidence type="ECO:0000259" key="2">
    <source>
        <dbReference type="Pfam" id="PF19036"/>
    </source>
</evidence>
<dbReference type="InterPro" id="IPR043972">
    <property type="entry name" value="FUZ/MON1/HPS1_longin_1"/>
</dbReference>
<feature type="domain" description="FUZ/MON1/HPS1 second Longin" evidence="3">
    <location>
        <begin position="170"/>
        <end position="259"/>
    </location>
</feature>
<evidence type="ECO:0000256" key="1">
    <source>
        <dbReference type="SAM" id="MobiDB-lite"/>
    </source>
</evidence>
<keyword evidence="5" id="KW-1185">Reference proteome</keyword>
<dbReference type="AlphaFoldDB" id="A0A2P6N7N8"/>
<dbReference type="GO" id="GO:1905515">
    <property type="term" value="P:non-motile cilium assembly"/>
    <property type="evidence" value="ECO:0007669"/>
    <property type="project" value="TreeGrafter"/>
</dbReference>
<evidence type="ECO:0000259" key="3">
    <source>
        <dbReference type="Pfam" id="PF19037"/>
    </source>
</evidence>
<organism evidence="4 5">
    <name type="scientific">Planoprotostelium fungivorum</name>
    <dbReference type="NCBI Taxonomy" id="1890364"/>
    <lineage>
        <taxon>Eukaryota</taxon>
        <taxon>Amoebozoa</taxon>
        <taxon>Evosea</taxon>
        <taxon>Variosea</taxon>
        <taxon>Cavosteliida</taxon>
        <taxon>Cavosteliaceae</taxon>
        <taxon>Planoprotostelium</taxon>
    </lineage>
</organism>
<evidence type="ECO:0000313" key="4">
    <source>
        <dbReference type="EMBL" id="PRP79968.1"/>
    </source>
</evidence>
<dbReference type="Proteomes" id="UP000241769">
    <property type="component" value="Unassembled WGS sequence"/>
</dbReference>
<dbReference type="EMBL" id="MDYQ01000165">
    <property type="protein sequence ID" value="PRP79968.1"/>
    <property type="molecule type" value="Genomic_DNA"/>
</dbReference>